<dbReference type="Gene3D" id="1.20.120.550">
    <property type="entry name" value="Membrane associated eicosanoid/glutathione metabolism-like domain"/>
    <property type="match status" value="1"/>
</dbReference>
<keyword evidence="6" id="KW-0732">Signal</keyword>
<evidence type="ECO:0000256" key="4">
    <source>
        <dbReference type="ARBA" id="ARBA00023136"/>
    </source>
</evidence>
<keyword evidence="2 5" id="KW-0812">Transmembrane</keyword>
<dbReference type="PANTHER" id="PTHR35371">
    <property type="entry name" value="INNER MEMBRANE PROTEIN"/>
    <property type="match status" value="1"/>
</dbReference>
<keyword evidence="4 5" id="KW-0472">Membrane</keyword>
<evidence type="ECO:0000313" key="8">
    <source>
        <dbReference type="Proteomes" id="UP001157974"/>
    </source>
</evidence>
<dbReference type="AlphaFoldDB" id="A0AAV8UJQ8"/>
<evidence type="ECO:0008006" key="9">
    <source>
        <dbReference type="Google" id="ProtNLM"/>
    </source>
</evidence>
<gene>
    <name evidence="7" type="ORF">NDN08_006100</name>
</gene>
<feature type="transmembrane region" description="Helical" evidence="5">
    <location>
        <begin position="73"/>
        <end position="100"/>
    </location>
</feature>
<keyword evidence="8" id="KW-1185">Reference proteome</keyword>
<evidence type="ECO:0000256" key="5">
    <source>
        <dbReference type="SAM" id="Phobius"/>
    </source>
</evidence>
<accession>A0AAV8UJQ8</accession>
<feature type="transmembrane region" description="Helical" evidence="5">
    <location>
        <begin position="121"/>
        <end position="138"/>
    </location>
</feature>
<evidence type="ECO:0000256" key="3">
    <source>
        <dbReference type="ARBA" id="ARBA00022989"/>
    </source>
</evidence>
<feature type="signal peptide" evidence="6">
    <location>
        <begin position="1"/>
        <end position="16"/>
    </location>
</feature>
<name>A0AAV8UJQ8_9RHOD</name>
<comment type="subcellular location">
    <subcellularLocation>
        <location evidence="1">Membrane</location>
    </subcellularLocation>
</comment>
<dbReference type="InterPro" id="IPR023352">
    <property type="entry name" value="MAPEG-like_dom_sf"/>
</dbReference>
<dbReference type="PANTHER" id="PTHR35371:SF1">
    <property type="entry name" value="BLR7753 PROTEIN"/>
    <property type="match status" value="1"/>
</dbReference>
<evidence type="ECO:0000256" key="2">
    <source>
        <dbReference type="ARBA" id="ARBA00022692"/>
    </source>
</evidence>
<dbReference type="InterPro" id="IPR001129">
    <property type="entry name" value="Membr-assoc_MAPEG"/>
</dbReference>
<evidence type="ECO:0000256" key="6">
    <source>
        <dbReference type="SAM" id="SignalP"/>
    </source>
</evidence>
<protein>
    <recommendedName>
        <fullName evidence="9">Glutathione transferase</fullName>
    </recommendedName>
</protein>
<dbReference type="Pfam" id="PF01124">
    <property type="entry name" value="MAPEG"/>
    <property type="match status" value="1"/>
</dbReference>
<organism evidence="7 8">
    <name type="scientific">Rhodosorus marinus</name>
    <dbReference type="NCBI Taxonomy" id="101924"/>
    <lineage>
        <taxon>Eukaryota</taxon>
        <taxon>Rhodophyta</taxon>
        <taxon>Stylonematophyceae</taxon>
        <taxon>Stylonematales</taxon>
        <taxon>Stylonemataceae</taxon>
        <taxon>Rhodosorus</taxon>
    </lineage>
</organism>
<dbReference type="EMBL" id="JAMWBK010000008">
    <property type="protein sequence ID" value="KAJ8902780.1"/>
    <property type="molecule type" value="Genomic_DNA"/>
</dbReference>
<feature type="chain" id="PRO_5043843773" description="Glutathione transferase" evidence="6">
    <location>
        <begin position="17"/>
        <end position="142"/>
    </location>
</feature>
<keyword evidence="3 5" id="KW-1133">Transmembrane helix</keyword>
<evidence type="ECO:0000256" key="1">
    <source>
        <dbReference type="ARBA" id="ARBA00004370"/>
    </source>
</evidence>
<sequence>MVNWLLMALPLSTIAGLLPTINKLTLCLKGGNFDPKLGRDNLQASKAGLDTENFAKIIRCANAESNFYENWPVYAAGVLAVNFTPGVPRLACLGLAYGWIGARIFYNGFYIYDKARLRTPAFMVATTISYALLVTAGLNSTF</sequence>
<evidence type="ECO:0000313" key="7">
    <source>
        <dbReference type="EMBL" id="KAJ8902780.1"/>
    </source>
</evidence>
<dbReference type="GO" id="GO:0016020">
    <property type="term" value="C:membrane"/>
    <property type="evidence" value="ECO:0007669"/>
    <property type="project" value="UniProtKB-SubCell"/>
</dbReference>
<dbReference type="SUPFAM" id="SSF161084">
    <property type="entry name" value="MAPEG domain-like"/>
    <property type="match status" value="1"/>
</dbReference>
<proteinExistence type="predicted"/>
<comment type="caution">
    <text evidence="7">The sequence shown here is derived from an EMBL/GenBank/DDBJ whole genome shotgun (WGS) entry which is preliminary data.</text>
</comment>
<dbReference type="Proteomes" id="UP001157974">
    <property type="component" value="Unassembled WGS sequence"/>
</dbReference>
<reference evidence="7 8" key="1">
    <citation type="journal article" date="2023" name="Nat. Commun.">
        <title>Origin of minicircular mitochondrial genomes in red algae.</title>
        <authorList>
            <person name="Lee Y."/>
            <person name="Cho C.H."/>
            <person name="Lee Y.M."/>
            <person name="Park S.I."/>
            <person name="Yang J.H."/>
            <person name="West J.A."/>
            <person name="Bhattacharya D."/>
            <person name="Yoon H.S."/>
        </authorList>
    </citation>
    <scope>NUCLEOTIDE SEQUENCE [LARGE SCALE GENOMIC DNA]</scope>
    <source>
        <strain evidence="7 8">CCMP1338</strain>
        <tissue evidence="7">Whole cell</tissue>
    </source>
</reference>